<keyword evidence="4" id="KW-0812">Transmembrane</keyword>
<dbReference type="InterPro" id="IPR037824">
    <property type="entry name" value="GH94N_2_NdvB"/>
</dbReference>
<dbReference type="InterPro" id="IPR019282">
    <property type="entry name" value="Glycoamylase-like_cons_dom"/>
</dbReference>
<keyword evidence="3" id="KW-0175">Coiled coil</keyword>
<reference evidence="8 9" key="1">
    <citation type="submission" date="2016-06" db="EMBL/GenBank/DDBJ databases">
        <title>Genome sequence of Clostridium acetireducens DSM 10703.</title>
        <authorList>
            <person name="Poehlein A."/>
            <person name="Fluechter S."/>
            <person name="Duerre P."/>
            <person name="Daniel R."/>
        </authorList>
    </citation>
    <scope>NUCLEOTIDE SEQUENCE [LARGE SCALE GENOMIC DNA]</scope>
    <source>
        <strain evidence="8 9">DSM 10703</strain>
    </source>
</reference>
<dbReference type="EMBL" id="LZFO01000003">
    <property type="protein sequence ID" value="OFI07442.1"/>
    <property type="molecule type" value="Genomic_DNA"/>
</dbReference>
<evidence type="ECO:0000259" key="6">
    <source>
        <dbReference type="Pfam" id="PF10091"/>
    </source>
</evidence>
<keyword evidence="4" id="KW-1133">Transmembrane helix</keyword>
<dbReference type="STRING" id="1121290.CLAOCE_02710"/>
<dbReference type="PANTHER" id="PTHR37469:SF2">
    <property type="entry name" value="CELLOBIONIC ACID PHOSPHORYLASE"/>
    <property type="match status" value="1"/>
</dbReference>
<dbReference type="Pfam" id="PF10091">
    <property type="entry name" value="Glycoamylase"/>
    <property type="match status" value="1"/>
</dbReference>
<evidence type="ECO:0000313" key="9">
    <source>
        <dbReference type="Proteomes" id="UP000175744"/>
    </source>
</evidence>
<dbReference type="Gene3D" id="1.50.10.140">
    <property type="match status" value="2"/>
</dbReference>
<dbReference type="SUPFAM" id="SSF74650">
    <property type="entry name" value="Galactose mutarotase-like"/>
    <property type="match status" value="2"/>
</dbReference>
<dbReference type="Pfam" id="PF06165">
    <property type="entry name" value="GH94_b-supersand"/>
    <property type="match status" value="2"/>
</dbReference>
<dbReference type="Gene3D" id="2.70.98.40">
    <property type="entry name" value="Glycoside hydrolase, family 65, N-terminal domain"/>
    <property type="match status" value="2"/>
</dbReference>
<dbReference type="OrthoDB" id="9769991at2"/>
<dbReference type="EC" id="2.4.1.280" evidence="8"/>
<feature type="transmembrane region" description="Helical" evidence="4">
    <location>
        <begin position="6"/>
        <end position="22"/>
    </location>
</feature>
<feature type="transmembrane region" description="Helical" evidence="4">
    <location>
        <begin position="887"/>
        <end position="910"/>
    </location>
</feature>
<dbReference type="CDD" id="cd11756">
    <property type="entry name" value="GH94N_ChvB_NdvB_1_like"/>
    <property type="match status" value="1"/>
</dbReference>
<dbReference type="InterPro" id="IPR012341">
    <property type="entry name" value="6hp_glycosidase-like_sf"/>
</dbReference>
<feature type="transmembrane region" description="Helical" evidence="4">
    <location>
        <begin position="455"/>
        <end position="478"/>
    </location>
</feature>
<dbReference type="RefSeq" id="WP_070109245.1">
    <property type="nucleotide sequence ID" value="NZ_LZFO01000003.1"/>
</dbReference>
<protein>
    <submittedName>
        <fullName evidence="8">N,N'-diacetylchitobiose phosphorylase</fullName>
        <ecNumber evidence="8">2.4.1.280</ecNumber>
    </submittedName>
</protein>
<dbReference type="Gene3D" id="1.50.10.10">
    <property type="match status" value="1"/>
</dbReference>
<accession>A0A1E8F1H8</accession>
<organism evidence="8 9">
    <name type="scientific">Clostridium acetireducens DSM 10703</name>
    <dbReference type="NCBI Taxonomy" id="1121290"/>
    <lineage>
        <taxon>Bacteria</taxon>
        <taxon>Bacillati</taxon>
        <taxon>Bacillota</taxon>
        <taxon>Clostridia</taxon>
        <taxon>Eubacteriales</taxon>
        <taxon>Clostridiaceae</taxon>
        <taxon>Clostridium</taxon>
    </lineage>
</organism>
<keyword evidence="4" id="KW-0472">Membrane</keyword>
<dbReference type="InterPro" id="IPR010383">
    <property type="entry name" value="Glyco_hydrolase_94_b-supersand"/>
</dbReference>
<comment type="caution">
    <text evidence="8">The sequence shown here is derived from an EMBL/GenBank/DDBJ whole genome shotgun (WGS) entry which is preliminary data.</text>
</comment>
<dbReference type="InterPro" id="IPR037018">
    <property type="entry name" value="GH65_N"/>
</dbReference>
<gene>
    <name evidence="8" type="primary">chbP</name>
    <name evidence="8" type="ORF">CLOACE_02710</name>
</gene>
<dbReference type="Gene3D" id="2.60.420.10">
    <property type="entry name" value="Maltose phosphorylase, domain 3"/>
    <property type="match status" value="1"/>
</dbReference>
<feature type="domain" description="Glycoamylase-like" evidence="6">
    <location>
        <begin position="1333"/>
        <end position="1546"/>
    </location>
</feature>
<dbReference type="InterPro" id="IPR037820">
    <property type="entry name" value="GH94N_NdvB"/>
</dbReference>
<dbReference type="InterPro" id="IPR011013">
    <property type="entry name" value="Gal_mutarotase_sf_dom"/>
</dbReference>
<proteinExistence type="predicted"/>
<dbReference type="SUPFAM" id="SSF48208">
    <property type="entry name" value="Six-hairpin glycosidases"/>
    <property type="match status" value="1"/>
</dbReference>
<dbReference type="PANTHER" id="PTHR37469">
    <property type="entry name" value="CELLOBIONIC ACID PHOSPHORYLASE-RELATED"/>
    <property type="match status" value="1"/>
</dbReference>
<dbReference type="GO" id="GO:0005975">
    <property type="term" value="P:carbohydrate metabolic process"/>
    <property type="evidence" value="ECO:0007669"/>
    <property type="project" value="InterPro"/>
</dbReference>
<feature type="transmembrane region" description="Helical" evidence="4">
    <location>
        <begin position="822"/>
        <end position="838"/>
    </location>
</feature>
<evidence type="ECO:0000259" key="5">
    <source>
        <dbReference type="Pfam" id="PF06165"/>
    </source>
</evidence>
<feature type="transmembrane region" description="Helical" evidence="4">
    <location>
        <begin position="844"/>
        <end position="866"/>
    </location>
</feature>
<sequence length="2865" mass="332764">MLFYISLSIFLLFVIIVYIFYINKREKYNIMEDMPTLNIEKNQLERHAEEISNFYSESRKMMYSKKLMKSLDESYKHILEDYYYLDEDSKNKIEIVPAGEWLLDNLYLIEKEYKDIKRSMPKKYYKDLPIVKKGIMKGYPRVYYIAVEIASHTNGKIDGEVIENFVNVYQKRSVLTTGELWALPIMLRIALIQNISAITSKIIFTQKEAKRADKIADKLIEASNNNSVDKTIKTLIDKNIKFTPQFIEKLLTILRDNAVEDINIYKWIDRELEIKEIDEENVINQEHKNQSIFQISIGNYINSIRNIQALNWKNNFEKLSYVEKILSKDPAKVYNKMDFESRDYYRHKLEKLSKQINIPETFIAKKAIECAEEAEVKDNKSYVKHVGYYIIDKGIECLKEKIGIKENLLNKVLKNISKNRANYYVASIVIATLLFILGMIFYSVRLDSNFKLYNYVILAIVIFIPCSEIIISIFHWSINSLTEPTFISKVEYFKEIPEEYSSMVVISTLINNEDSVRKLVKDLEVYYLANPQKNIYYGILGDFKDSNTKELENDNKIINTALNEIKKLNKKYSNDKEDIFYFFNRYRQYNEKEKAWIGWERKRGKLMEFNSLIRGYKNTSYNVISGNVDNLSKIKYIITLDADTQLPKDSAKKLIGAMSHILNIPYVDKENKKVLRGYGLLQPRISVGNLSANKTLFSKIFSGETGLDVYTTAISDVYQDLFGEGIFTGKGIYDVDVFNNILKDEIPENTVLSHDLLEGSYVKAGLVTDIELIDGYPAYYNSSCKRLHRWVRGDWQLLPWITNKTKLNTLSKWKIIDNMRRSLLAPSLIILLLLAFMLPNTDIWLTLSFIAILVPILFDVSDVVVLPQKGIGASGKINNWKINLKQLFLIFCFLPHQAYLMLDAIFRSLYRIYKSKKNLLQWQTAADAELTSGKELKDYIKFMYISIIISILVIYLALNKSTNVTFIMIPSCLLWAFSPFIAFYISKDLHIKRYIKEEDKLMLRKLSRKIWAYFEDFINEDSNWLAPDNYQENPNNGIAHRTSPTNIGMGLTANICAYDLGYIEILDLIFRLENILVSMEDLEKYKGHFYNWYNTNTKKPLYPRYVSTVDSGNLVGYLWLVSESLKKYMKTPIFNKKEGLIDLLCLANDSISEKLEKNNIYSSLIYRIRNIELNPLNLKILLQDILLKANKINNEKSLYWNNKVIKTSEKFLKNLNYILPWIDMVEESPKNLRDNFMKFALNFFNVPIKKLPYIIERFIKEINEYNDSYVLEFKSKLNVSKNEIEKIINKIDKLIKSLNSIADDTDFSILYDSVRQLFYIGYDVENNCLTKSYYDLIASESRQASFIAIAKGDIEKNHWFKLGRAITKIKNGKALISWSGTMFEYFMPLLIMKNYTGTLWDETYKSIIREQKRYCENKKIPWGISESAFYDFDLNSNYQYKAFGIPTIGLKRGLINELVISPYSTILAMQVDLEGGIKNIRELKEKGIEGKYGFYEAVDYTTERIPKGKKAAIVKNYMVHHKGMSLMALDNILNNNVLQNRFHSIPKVKSVELLLQERVPNIVVYDREERIQRGSIKNEKYNIIVRKYINAKTDIPEVQLLSNGSYSLMISNRGTGYAKRDNLNLYRWKENSTNDNKGMFFYIKNLNSNEYWSTTYEPCKNEGENYEVTFSLDKANFKRKDGNLITEMDTIVTSDDDAEIRKISITNKSSYSRTIEVTSYCELTLASYNADLVHPAFSNLFINTEFIGNPFCILANRRPRSIKDKNVWIMQTVTSDTESLGRIEYETNRENFIGRCRDLSNPQAMENEAPLKNTVGSVLDPIISIRIRFKIEPGKTCNIAYTTAVGNSKEEVIELANKYSKKENINRALNLLNTSTKLNMKYLGIKSAQANLYQSMASKILYLNSSFNYREEFIKNMKLNQQDLWSYGVSGDLPIVLLIIDNEKCIQIFRQLLKAYEYWNSRGLQVDLVVINLNNEGYVQNLQDKIRDLIYTSYARDKVGKNGGVFVINNLPKNDECINLFIAISRLVFFSSKGTLLSQLNISNDKNSYNKKLLENKKIELINKPYEISIPELEYFNTFGGFNLKNNSYIIILENYNNTPAPWINVISNGNFGFHVSENGVSYTWNKNSRENKITNWSNDPVLDDEAEEIYIRDEETGDVWSVSPKPIRDNGRYVIEHGFGYSIFKHQYNGILGEMVMFVPLKESVKFCSIKLKNNSNKERKLSLTYYARLVMGVVPENSAQYISTYLDKDKEYIYAKNLYNRPFKNLITYLSCIGCKSKSFTGDRKEFLGIGGSVVSPEVLKYESLSNNVGAGFDPCLALNGKLEIKPNEEKIIVFMLGEEERIESIESVIKKYKNIKSISNELINVKNYWKKLLSTIQIKTPDKSMDIMVNGWLMYQVISCRFWSRTAFYQSGGAYGFRDQLQDVIPITYLDANITREHILYSASRQFKEGDVQHWWHPIVESGIRTRFSDDLLWLPYTVINYINITEDYSILYEKISYLEDEPLKTGEDERYTISRVSKEKESLYHHCIKAIERAAKFGEHNIPLMGSGDWNDGMSTVGNKGRGESVWLGWFLYTILEGFSEICIKMQDKNRANNYSKLKEFIRENLEKNAWDGGWYRRAYFDNGTPLGSIENEECQIDSLSQSWSVISNAGKKSRQKIAMEALEKYLIKENKGMIKLLTPAFHKSSMEPGYIKGYVPGVRENGGQYTHAAIWTIIAFAKLGCRDKAWKMFNMINPINHTKSNLECEIYKIEPYVMSADVYAREPHTGRGGWSWYTGSAGWMYRAAIEDILGLKIIGSKGIKIVPCIPNDWQEYYIYYEKENCKYNIHVMRSENKYIEMDNNKLEGDLIPFKKGEHNIKVLI</sequence>
<keyword evidence="2 8" id="KW-0808">Transferase</keyword>
<dbReference type="InterPro" id="IPR033432">
    <property type="entry name" value="GH94_catalytic"/>
</dbReference>
<dbReference type="PATRIC" id="fig|1121290.3.peg.274"/>
<evidence type="ECO:0000313" key="8">
    <source>
        <dbReference type="EMBL" id="OFI07442.1"/>
    </source>
</evidence>
<feature type="transmembrane region" description="Helical" evidence="4">
    <location>
        <begin position="965"/>
        <end position="985"/>
    </location>
</feature>
<dbReference type="CDD" id="cd11753">
    <property type="entry name" value="GH94N_ChvB_NdvB_2_like"/>
    <property type="match status" value="1"/>
</dbReference>
<keyword evidence="1 8" id="KW-0328">Glycosyltransferase</keyword>
<feature type="domain" description="Glycosyl hydrolase 94 supersandwich" evidence="5">
    <location>
        <begin position="1584"/>
        <end position="1861"/>
    </location>
</feature>
<evidence type="ECO:0000259" key="7">
    <source>
        <dbReference type="Pfam" id="PF17167"/>
    </source>
</evidence>
<evidence type="ECO:0000256" key="4">
    <source>
        <dbReference type="SAM" id="Phobius"/>
    </source>
</evidence>
<feature type="transmembrane region" description="Helical" evidence="4">
    <location>
        <begin position="421"/>
        <end position="443"/>
    </location>
</feature>
<dbReference type="Pfam" id="PF17167">
    <property type="entry name" value="Glyco_hydro_94"/>
    <property type="match status" value="1"/>
</dbReference>
<evidence type="ECO:0000256" key="3">
    <source>
        <dbReference type="SAM" id="Coils"/>
    </source>
</evidence>
<keyword evidence="9" id="KW-1185">Reference proteome</keyword>
<feature type="domain" description="Glycosyl hydrolase 94 supersandwich" evidence="5">
    <location>
        <begin position="2088"/>
        <end position="2357"/>
    </location>
</feature>
<feature type="transmembrane region" description="Helical" evidence="4">
    <location>
        <begin position="939"/>
        <end position="958"/>
    </location>
</feature>
<dbReference type="GO" id="GO:0030246">
    <property type="term" value="F:carbohydrate binding"/>
    <property type="evidence" value="ECO:0007669"/>
    <property type="project" value="InterPro"/>
</dbReference>
<dbReference type="GO" id="GO:0016757">
    <property type="term" value="F:glycosyltransferase activity"/>
    <property type="evidence" value="ECO:0007669"/>
    <property type="project" value="UniProtKB-KW"/>
</dbReference>
<dbReference type="InterPro" id="IPR008928">
    <property type="entry name" value="6-hairpin_glycosidase_sf"/>
</dbReference>
<evidence type="ECO:0000256" key="1">
    <source>
        <dbReference type="ARBA" id="ARBA00022676"/>
    </source>
</evidence>
<dbReference type="Proteomes" id="UP000175744">
    <property type="component" value="Unassembled WGS sequence"/>
</dbReference>
<dbReference type="SMART" id="SM01068">
    <property type="entry name" value="CBM_X"/>
    <property type="match status" value="2"/>
</dbReference>
<name>A0A1E8F1H8_9CLOT</name>
<feature type="domain" description="Glycosyl hydrolase 94 catalytic" evidence="7">
    <location>
        <begin position="2371"/>
        <end position="2795"/>
    </location>
</feature>
<evidence type="ECO:0000256" key="2">
    <source>
        <dbReference type="ARBA" id="ARBA00022679"/>
    </source>
</evidence>
<dbReference type="InterPro" id="IPR052047">
    <property type="entry name" value="GH94_Enzymes"/>
</dbReference>
<feature type="coiled-coil region" evidence="3">
    <location>
        <begin position="551"/>
        <end position="578"/>
    </location>
</feature>